<evidence type="ECO:0000259" key="4">
    <source>
        <dbReference type="PROSITE" id="PS50956"/>
    </source>
</evidence>
<evidence type="ECO:0000313" key="6">
    <source>
        <dbReference type="Proteomes" id="UP001279642"/>
    </source>
</evidence>
<proteinExistence type="predicted"/>
<dbReference type="Pfam" id="PF13412">
    <property type="entry name" value="HTH_24"/>
    <property type="match status" value="1"/>
</dbReference>
<dbReference type="SMART" id="SM00344">
    <property type="entry name" value="HTH_ASNC"/>
    <property type="match status" value="1"/>
</dbReference>
<dbReference type="InterPro" id="IPR019887">
    <property type="entry name" value="Tscrpt_reg_AsnC/Lrp_C"/>
</dbReference>
<evidence type="ECO:0000256" key="2">
    <source>
        <dbReference type="ARBA" id="ARBA00023125"/>
    </source>
</evidence>
<protein>
    <submittedName>
        <fullName evidence="5">Lrp/AsnC family transcriptional regulator</fullName>
    </submittedName>
</protein>
<comment type="caution">
    <text evidence="5">The sequence shown here is derived from an EMBL/GenBank/DDBJ whole genome shotgun (WGS) entry which is preliminary data.</text>
</comment>
<keyword evidence="2" id="KW-0238">DNA-binding</keyword>
<organism evidence="5 6">
    <name type="scientific">Dongia soli</name>
    <dbReference type="NCBI Taxonomy" id="600628"/>
    <lineage>
        <taxon>Bacteria</taxon>
        <taxon>Pseudomonadati</taxon>
        <taxon>Pseudomonadota</taxon>
        <taxon>Alphaproteobacteria</taxon>
        <taxon>Rhodospirillales</taxon>
        <taxon>Dongiaceae</taxon>
        <taxon>Dongia</taxon>
    </lineage>
</organism>
<keyword evidence="3" id="KW-0804">Transcription</keyword>
<keyword evidence="1" id="KW-0805">Transcription regulation</keyword>
<dbReference type="Gene3D" id="1.10.10.10">
    <property type="entry name" value="Winged helix-like DNA-binding domain superfamily/Winged helix DNA-binding domain"/>
    <property type="match status" value="1"/>
</dbReference>
<evidence type="ECO:0000256" key="1">
    <source>
        <dbReference type="ARBA" id="ARBA00023015"/>
    </source>
</evidence>
<dbReference type="PANTHER" id="PTHR30154:SF46">
    <property type="entry name" value="TRANSCRIPTIONAL REGULATORY PROTEIN"/>
    <property type="match status" value="1"/>
</dbReference>
<feature type="domain" description="HTH asnC-type" evidence="4">
    <location>
        <begin position="7"/>
        <end position="68"/>
    </location>
</feature>
<dbReference type="RefSeq" id="WP_320507819.1">
    <property type="nucleotide sequence ID" value="NZ_JAXCLW010000002.1"/>
</dbReference>
<dbReference type="EMBL" id="JAXCLW010000002">
    <property type="protein sequence ID" value="MDY0882756.1"/>
    <property type="molecule type" value="Genomic_DNA"/>
</dbReference>
<dbReference type="SUPFAM" id="SSF46785">
    <property type="entry name" value="Winged helix' DNA-binding domain"/>
    <property type="match status" value="1"/>
</dbReference>
<sequence length="161" mass="17911">MKSAQAIDSIDLKILHNLQRDGRMSVVQLAEEVGLSVTPCLRRIKRLESDGVIRGYRADLDPKKVGCAFQAFIQVRLSDHAEKTVEDFEHAILRQPEVVACYAMTGDTDFLLHVMTSDLDALSEFAVKTLLRMPGVRESHSSIVFSILKEKSAIPITAVTE</sequence>
<dbReference type="CDD" id="cd00090">
    <property type="entry name" value="HTH_ARSR"/>
    <property type="match status" value="1"/>
</dbReference>
<dbReference type="PRINTS" id="PR00033">
    <property type="entry name" value="HTHASNC"/>
</dbReference>
<dbReference type="PROSITE" id="PS50956">
    <property type="entry name" value="HTH_ASNC_2"/>
    <property type="match status" value="1"/>
</dbReference>
<dbReference type="Gene3D" id="3.30.70.920">
    <property type="match status" value="1"/>
</dbReference>
<dbReference type="PANTHER" id="PTHR30154">
    <property type="entry name" value="LEUCINE-RESPONSIVE REGULATORY PROTEIN"/>
    <property type="match status" value="1"/>
</dbReference>
<name>A0ABU5EA59_9PROT</name>
<keyword evidence="6" id="KW-1185">Reference proteome</keyword>
<gene>
    <name evidence="5" type="ORF">SMD27_07870</name>
</gene>
<reference evidence="5 6" key="1">
    <citation type="journal article" date="2016" name="Antonie Van Leeuwenhoek">
        <title>Dongia soli sp. nov., isolated from soil from Dokdo, Korea.</title>
        <authorList>
            <person name="Kim D.U."/>
            <person name="Lee H."/>
            <person name="Kim H."/>
            <person name="Kim S.G."/>
            <person name="Ka J.O."/>
        </authorList>
    </citation>
    <scope>NUCLEOTIDE SEQUENCE [LARGE SCALE GENOMIC DNA]</scope>
    <source>
        <strain evidence="5 6">D78</strain>
    </source>
</reference>
<dbReference type="SUPFAM" id="SSF54909">
    <property type="entry name" value="Dimeric alpha+beta barrel"/>
    <property type="match status" value="1"/>
</dbReference>
<dbReference type="PROSITE" id="PS00519">
    <property type="entry name" value="HTH_ASNC_1"/>
    <property type="match status" value="1"/>
</dbReference>
<dbReference type="InterPro" id="IPR019888">
    <property type="entry name" value="Tscrpt_reg_AsnC-like"/>
</dbReference>
<dbReference type="Pfam" id="PF01037">
    <property type="entry name" value="AsnC_trans_reg"/>
    <property type="match status" value="1"/>
</dbReference>
<dbReference type="InterPro" id="IPR019885">
    <property type="entry name" value="Tscrpt_reg_HTH_AsnC-type_CS"/>
</dbReference>
<dbReference type="InterPro" id="IPR036390">
    <property type="entry name" value="WH_DNA-bd_sf"/>
</dbReference>
<dbReference type="InterPro" id="IPR000485">
    <property type="entry name" value="AsnC-type_HTH_dom"/>
</dbReference>
<dbReference type="Proteomes" id="UP001279642">
    <property type="component" value="Unassembled WGS sequence"/>
</dbReference>
<dbReference type="InterPro" id="IPR011991">
    <property type="entry name" value="ArsR-like_HTH"/>
</dbReference>
<evidence type="ECO:0000313" key="5">
    <source>
        <dbReference type="EMBL" id="MDY0882756.1"/>
    </source>
</evidence>
<dbReference type="InterPro" id="IPR036388">
    <property type="entry name" value="WH-like_DNA-bd_sf"/>
</dbReference>
<dbReference type="InterPro" id="IPR011008">
    <property type="entry name" value="Dimeric_a/b-barrel"/>
</dbReference>
<accession>A0ABU5EA59</accession>
<evidence type="ECO:0000256" key="3">
    <source>
        <dbReference type="ARBA" id="ARBA00023163"/>
    </source>
</evidence>